<organism evidence="11">
    <name type="scientific">freshwater metagenome</name>
    <dbReference type="NCBI Taxonomy" id="449393"/>
    <lineage>
        <taxon>unclassified sequences</taxon>
        <taxon>metagenomes</taxon>
        <taxon>ecological metagenomes</taxon>
    </lineage>
</organism>
<feature type="domain" description="Protein kinase" evidence="8">
    <location>
        <begin position="13"/>
        <end position="275"/>
    </location>
</feature>
<dbReference type="Gene3D" id="1.10.510.10">
    <property type="entry name" value="Transferase(Phosphotransferase) domain 1"/>
    <property type="match status" value="1"/>
</dbReference>
<dbReference type="Pfam" id="PF00069">
    <property type="entry name" value="Pkinase"/>
    <property type="match status" value="1"/>
</dbReference>
<feature type="domain" description="PASTA" evidence="9">
    <location>
        <begin position="433"/>
        <end position="500"/>
    </location>
</feature>
<evidence type="ECO:0000256" key="1">
    <source>
        <dbReference type="ARBA" id="ARBA00022527"/>
    </source>
</evidence>
<evidence type="ECO:0000256" key="3">
    <source>
        <dbReference type="ARBA" id="ARBA00022741"/>
    </source>
</evidence>
<evidence type="ECO:0000313" key="11">
    <source>
        <dbReference type="EMBL" id="CAB4702567.1"/>
    </source>
</evidence>
<feature type="compositionally biased region" description="Basic residues" evidence="6">
    <location>
        <begin position="331"/>
        <end position="340"/>
    </location>
</feature>
<dbReference type="PROSITE" id="PS50011">
    <property type="entry name" value="PROTEIN_KINASE_DOM"/>
    <property type="match status" value="1"/>
</dbReference>
<dbReference type="PANTHER" id="PTHR43289:SF34">
    <property type="entry name" value="SERINE_THREONINE-PROTEIN KINASE YBDM-RELATED"/>
    <property type="match status" value="1"/>
</dbReference>
<dbReference type="SUPFAM" id="SSF56112">
    <property type="entry name" value="Protein kinase-like (PK-like)"/>
    <property type="match status" value="1"/>
</dbReference>
<feature type="region of interest" description="Disordered" evidence="6">
    <location>
        <begin position="276"/>
        <end position="340"/>
    </location>
</feature>
<dbReference type="EMBL" id="CAEZXB010000008">
    <property type="protein sequence ID" value="CAB4673601.1"/>
    <property type="molecule type" value="Genomic_DNA"/>
</dbReference>
<dbReference type="InterPro" id="IPR008271">
    <property type="entry name" value="Ser/Thr_kinase_AS"/>
</dbReference>
<dbReference type="EMBL" id="CAEZXN010000033">
    <property type="protein sequence ID" value="CAB4702567.1"/>
    <property type="molecule type" value="Genomic_DNA"/>
</dbReference>
<dbReference type="CDD" id="cd06577">
    <property type="entry name" value="PASTA_pknB"/>
    <property type="match status" value="4"/>
</dbReference>
<dbReference type="InterPro" id="IPR000719">
    <property type="entry name" value="Prot_kinase_dom"/>
</dbReference>
<keyword evidence="1" id="KW-0723">Serine/threonine-protein kinase</keyword>
<dbReference type="GO" id="GO:0004674">
    <property type="term" value="F:protein serine/threonine kinase activity"/>
    <property type="evidence" value="ECO:0007669"/>
    <property type="project" value="UniProtKB-KW"/>
</dbReference>
<gene>
    <name evidence="10" type="ORF">UFOPK2342_00605</name>
    <name evidence="11" type="ORF">UFOPK2423_01256</name>
</gene>
<dbReference type="InterPro" id="IPR011009">
    <property type="entry name" value="Kinase-like_dom_sf"/>
</dbReference>
<protein>
    <submittedName>
        <fullName evidence="11">Unannotated protein</fullName>
    </submittedName>
</protein>
<evidence type="ECO:0000256" key="7">
    <source>
        <dbReference type="SAM" id="Phobius"/>
    </source>
</evidence>
<keyword evidence="7" id="KW-1133">Transmembrane helix</keyword>
<keyword evidence="7" id="KW-0472">Membrane</keyword>
<keyword evidence="5" id="KW-0067">ATP-binding</keyword>
<dbReference type="PROSITE" id="PS51178">
    <property type="entry name" value="PASTA"/>
    <property type="match status" value="4"/>
</dbReference>
<feature type="compositionally biased region" description="Low complexity" evidence="6">
    <location>
        <begin position="319"/>
        <end position="329"/>
    </location>
</feature>
<feature type="domain" description="PASTA" evidence="9">
    <location>
        <begin position="568"/>
        <end position="632"/>
    </location>
</feature>
<dbReference type="Gene3D" id="3.30.200.20">
    <property type="entry name" value="Phosphorylase Kinase, domain 1"/>
    <property type="match status" value="1"/>
</dbReference>
<dbReference type="GO" id="GO:0005524">
    <property type="term" value="F:ATP binding"/>
    <property type="evidence" value="ECO:0007669"/>
    <property type="project" value="UniProtKB-KW"/>
</dbReference>
<name>A0A6J6PUX4_9ZZZZ</name>
<keyword evidence="4" id="KW-0418">Kinase</keyword>
<dbReference type="Pfam" id="PF03793">
    <property type="entry name" value="PASTA"/>
    <property type="match status" value="4"/>
</dbReference>
<evidence type="ECO:0000256" key="5">
    <source>
        <dbReference type="ARBA" id="ARBA00022840"/>
    </source>
</evidence>
<keyword evidence="7" id="KW-0812">Transmembrane</keyword>
<dbReference type="NCBIfam" id="NF033483">
    <property type="entry name" value="PknB_PASTA_kin"/>
    <property type="match status" value="1"/>
</dbReference>
<evidence type="ECO:0000256" key="6">
    <source>
        <dbReference type="SAM" id="MobiDB-lite"/>
    </source>
</evidence>
<proteinExistence type="predicted"/>
<dbReference type="FunFam" id="3.30.200.20:FF:000035">
    <property type="entry name" value="Serine/threonine protein kinase Stk1"/>
    <property type="match status" value="1"/>
</dbReference>
<reference evidence="11" key="1">
    <citation type="submission" date="2020-05" db="EMBL/GenBank/DDBJ databases">
        <authorList>
            <person name="Chiriac C."/>
            <person name="Salcher M."/>
            <person name="Ghai R."/>
            <person name="Kavagutti S V."/>
        </authorList>
    </citation>
    <scope>NUCLEOTIDE SEQUENCE</scope>
</reference>
<dbReference type="InterPro" id="IPR005543">
    <property type="entry name" value="PASTA_dom"/>
</dbReference>
<evidence type="ECO:0000256" key="2">
    <source>
        <dbReference type="ARBA" id="ARBA00022679"/>
    </source>
</evidence>
<dbReference type="Gene3D" id="3.30.10.20">
    <property type="match status" value="4"/>
</dbReference>
<feature type="transmembrane region" description="Helical" evidence="7">
    <location>
        <begin position="346"/>
        <end position="363"/>
    </location>
</feature>
<dbReference type="CDD" id="cd14014">
    <property type="entry name" value="STKc_PknB_like"/>
    <property type="match status" value="1"/>
</dbReference>
<dbReference type="PROSITE" id="PS00108">
    <property type="entry name" value="PROTEIN_KINASE_ST"/>
    <property type="match status" value="1"/>
</dbReference>
<dbReference type="AlphaFoldDB" id="A0A6J6PUX4"/>
<keyword evidence="3" id="KW-0547">Nucleotide-binding</keyword>
<feature type="compositionally biased region" description="Polar residues" evidence="6">
    <location>
        <begin position="284"/>
        <end position="294"/>
    </location>
</feature>
<sequence length="632" mass="66673">MSDLTGVLIDGRYEIHDLLARGGMATVYTALDTRLDRIVAVKVMHSHLAQDEEFVSRFIREAKAAASLTHPNVIAVHDQGWHQGGPPAVFLVMEYVEGPTLRDILREQGKMSVDEALNILEEILAGIGAAHRAGIVHRDIKPENVILADDGRIKVADFGLARELSSGSTLTADAGLVIGTISYLSPEQVERGVADARSDVYASGIILFELLTGKKPFEGESAIQVAYKHVHDDVPLPSTLSGNVPPAVDALVRRATARDADLRPRDANVFLREVQATREPAPTSPSENFTTSIPAQVPHTAASPPHPVSEIAMSEPVAKKSAASTASQSPRGKRARKRRTTRNRSIAALLAIALGGWLWYVTVGPGASVAAPSLLGLSIDEATQEATTAGLKIDIKSRAYDEQIPEDHVISSSPAGGAQVDSGSTISIVVSKGAERFVVPTLTGLSLAEATNALSDLSLKISTLAEEYDSAIPLGYIVSSTPAAGQKVKRATTIKVVVSKGVEQMSIISYVNKSSDQALSELTDAGAKVISKNVYSNTVAPGMVVSQNPDGPANIEKGAKVTISISQGPALIKVPNLAKMTSALATKTLEDAGFNNYKINILKAKGPGKVVGQTPKAGSMVKPGTLIVVDIY</sequence>
<dbReference type="PANTHER" id="PTHR43289">
    <property type="entry name" value="MITOGEN-ACTIVATED PROTEIN KINASE KINASE KINASE 20-RELATED"/>
    <property type="match status" value="1"/>
</dbReference>
<accession>A0A6J6PUX4</accession>
<keyword evidence="2" id="KW-0808">Transferase</keyword>
<dbReference type="SMART" id="SM00220">
    <property type="entry name" value="S_TKc"/>
    <property type="match status" value="1"/>
</dbReference>
<feature type="domain" description="PASTA" evidence="9">
    <location>
        <begin position="501"/>
        <end position="567"/>
    </location>
</feature>
<evidence type="ECO:0000313" key="10">
    <source>
        <dbReference type="EMBL" id="CAB4673601.1"/>
    </source>
</evidence>
<feature type="domain" description="PASTA" evidence="9">
    <location>
        <begin position="366"/>
        <end position="432"/>
    </location>
</feature>
<dbReference type="SMART" id="SM00740">
    <property type="entry name" value="PASTA"/>
    <property type="match status" value="4"/>
</dbReference>
<evidence type="ECO:0000259" key="9">
    <source>
        <dbReference type="PROSITE" id="PS51178"/>
    </source>
</evidence>
<evidence type="ECO:0000256" key="4">
    <source>
        <dbReference type="ARBA" id="ARBA00022777"/>
    </source>
</evidence>
<dbReference type="FunFam" id="1.10.510.10:FF:000021">
    <property type="entry name" value="Serine/threonine protein kinase"/>
    <property type="match status" value="1"/>
</dbReference>
<evidence type="ECO:0000259" key="8">
    <source>
        <dbReference type="PROSITE" id="PS50011"/>
    </source>
</evidence>